<gene>
    <name evidence="1" type="ORF">ACFSTE_09150</name>
</gene>
<organism evidence="1 2">
    <name type="scientific">Aquimarina hainanensis</name>
    <dbReference type="NCBI Taxonomy" id="1578017"/>
    <lineage>
        <taxon>Bacteria</taxon>
        <taxon>Pseudomonadati</taxon>
        <taxon>Bacteroidota</taxon>
        <taxon>Flavobacteriia</taxon>
        <taxon>Flavobacteriales</taxon>
        <taxon>Flavobacteriaceae</taxon>
        <taxon>Aquimarina</taxon>
    </lineage>
</organism>
<sequence>MNVISSIIATLSPEEKRNFISHLKQKNKRNDTRNLALFKLLDTTERLKNPDIILYGKPAKGAYHALCKRLHDRLIDFIAAKSFDKESSEEMETLKLLLASRIFFEQKKYKTGLKTINKGLLKAQQHDQYSILNEMYYTLIQHAHHLPDVLLSDIINDYTKNQQLLQQEERLNIFYATVQNILQTREKDATQAIIDSLAQFGFSADTMSYRSLYKIMEISNIAANATMQHHVMLPFIEKVYQQISPQKETRLKHLFYHIQILYYVANSYFRNRNFTGSFTYLDSMHEKMLLQQKKFYKRFYPQYILLRGLTLNYTDKPLDAIQTLECIDERKYKDQLVYLLDIKLTLVVCYFQQYELKKALRIFQEFYHSDHWYIEKTGILWVLKKSLIEILLHIELANIELVSSRLTSFKKKYLPYLKKHQEHHILEFVKLITFIHMHPEKIPSEAFSTMVNASFSLEDTGQIDIFVMSFYAWLRSKIDHRSIYETTLQLIATRKNTI</sequence>
<accession>A0ABW5N739</accession>
<evidence type="ECO:0000313" key="2">
    <source>
        <dbReference type="Proteomes" id="UP001597459"/>
    </source>
</evidence>
<comment type="caution">
    <text evidence="1">The sequence shown here is derived from an EMBL/GenBank/DDBJ whole genome shotgun (WGS) entry which is preliminary data.</text>
</comment>
<keyword evidence="2" id="KW-1185">Reference proteome</keyword>
<dbReference type="EMBL" id="JBHULX010000013">
    <property type="protein sequence ID" value="MFD2590996.1"/>
    <property type="molecule type" value="Genomic_DNA"/>
</dbReference>
<reference evidence="2" key="1">
    <citation type="journal article" date="2019" name="Int. J. Syst. Evol. Microbiol.">
        <title>The Global Catalogue of Microorganisms (GCM) 10K type strain sequencing project: providing services to taxonomists for standard genome sequencing and annotation.</title>
        <authorList>
            <consortium name="The Broad Institute Genomics Platform"/>
            <consortium name="The Broad Institute Genome Sequencing Center for Infectious Disease"/>
            <person name="Wu L."/>
            <person name="Ma J."/>
        </authorList>
    </citation>
    <scope>NUCLEOTIDE SEQUENCE [LARGE SCALE GENOMIC DNA]</scope>
    <source>
        <strain evidence="2">KCTC 42423</strain>
    </source>
</reference>
<evidence type="ECO:0000313" key="1">
    <source>
        <dbReference type="EMBL" id="MFD2590996.1"/>
    </source>
</evidence>
<proteinExistence type="predicted"/>
<dbReference type="Proteomes" id="UP001597459">
    <property type="component" value="Unassembled WGS sequence"/>
</dbReference>
<protein>
    <submittedName>
        <fullName evidence="1">Uncharacterized protein</fullName>
    </submittedName>
</protein>
<dbReference type="RefSeq" id="WP_378258845.1">
    <property type="nucleotide sequence ID" value="NZ_JBHSJV010000001.1"/>
</dbReference>
<name>A0ABW5N739_9FLAO</name>